<comment type="caution">
    <text evidence="1">The sequence shown here is derived from an EMBL/GenBank/DDBJ whole genome shotgun (WGS) entry which is preliminary data.</text>
</comment>
<evidence type="ECO:0000313" key="1">
    <source>
        <dbReference type="EMBL" id="KAH3724794.1"/>
    </source>
</evidence>
<name>A0A9D4HMH7_DREPO</name>
<evidence type="ECO:0000313" key="2">
    <source>
        <dbReference type="Proteomes" id="UP000828390"/>
    </source>
</evidence>
<sequence>MKRAKLLKCTGIIINEDLTKTNAEVLASFRLKEPELVEKAWSSDGKLFVRYRGHERNELVSYDKYRLWPTYLKPSSSANNSGPG</sequence>
<accession>A0A9D4HMH7</accession>
<dbReference type="AlphaFoldDB" id="A0A9D4HMH7"/>
<keyword evidence="2" id="KW-1185">Reference proteome</keyword>
<gene>
    <name evidence="1" type="ORF">DPMN_050620</name>
</gene>
<dbReference type="EMBL" id="JAIWYP010000012">
    <property type="protein sequence ID" value="KAH3724794.1"/>
    <property type="molecule type" value="Genomic_DNA"/>
</dbReference>
<reference evidence="1" key="2">
    <citation type="submission" date="2020-11" db="EMBL/GenBank/DDBJ databases">
        <authorList>
            <person name="McCartney M.A."/>
            <person name="Auch B."/>
            <person name="Kono T."/>
            <person name="Mallez S."/>
            <person name="Becker A."/>
            <person name="Gohl D.M."/>
            <person name="Silverstein K.A.T."/>
            <person name="Koren S."/>
            <person name="Bechman K.B."/>
            <person name="Herman A."/>
            <person name="Abrahante J.E."/>
            <person name="Garbe J."/>
        </authorList>
    </citation>
    <scope>NUCLEOTIDE SEQUENCE</scope>
    <source>
        <strain evidence="1">Duluth1</strain>
        <tissue evidence="1">Whole animal</tissue>
    </source>
</reference>
<protein>
    <submittedName>
        <fullName evidence="1">Uncharacterized protein</fullName>
    </submittedName>
</protein>
<reference evidence="1" key="1">
    <citation type="journal article" date="2019" name="bioRxiv">
        <title>The Genome of the Zebra Mussel, Dreissena polymorpha: A Resource for Invasive Species Research.</title>
        <authorList>
            <person name="McCartney M.A."/>
            <person name="Auch B."/>
            <person name="Kono T."/>
            <person name="Mallez S."/>
            <person name="Zhang Y."/>
            <person name="Obille A."/>
            <person name="Becker A."/>
            <person name="Abrahante J.E."/>
            <person name="Garbe J."/>
            <person name="Badalamenti J.P."/>
            <person name="Herman A."/>
            <person name="Mangelson H."/>
            <person name="Liachko I."/>
            <person name="Sullivan S."/>
            <person name="Sone E.D."/>
            <person name="Koren S."/>
            <person name="Silverstein K.A.T."/>
            <person name="Beckman K.B."/>
            <person name="Gohl D.M."/>
        </authorList>
    </citation>
    <scope>NUCLEOTIDE SEQUENCE</scope>
    <source>
        <strain evidence="1">Duluth1</strain>
        <tissue evidence="1">Whole animal</tissue>
    </source>
</reference>
<dbReference type="Proteomes" id="UP000828390">
    <property type="component" value="Unassembled WGS sequence"/>
</dbReference>
<organism evidence="1 2">
    <name type="scientific">Dreissena polymorpha</name>
    <name type="common">Zebra mussel</name>
    <name type="synonym">Mytilus polymorpha</name>
    <dbReference type="NCBI Taxonomy" id="45954"/>
    <lineage>
        <taxon>Eukaryota</taxon>
        <taxon>Metazoa</taxon>
        <taxon>Spiralia</taxon>
        <taxon>Lophotrochozoa</taxon>
        <taxon>Mollusca</taxon>
        <taxon>Bivalvia</taxon>
        <taxon>Autobranchia</taxon>
        <taxon>Heteroconchia</taxon>
        <taxon>Euheterodonta</taxon>
        <taxon>Imparidentia</taxon>
        <taxon>Neoheterodontei</taxon>
        <taxon>Myida</taxon>
        <taxon>Dreissenoidea</taxon>
        <taxon>Dreissenidae</taxon>
        <taxon>Dreissena</taxon>
    </lineage>
</organism>
<proteinExistence type="predicted"/>